<name>E6PGH6_9ZZZZ</name>
<dbReference type="AlphaFoldDB" id="E6PGH6"/>
<feature type="domain" description="EfeO-type cupredoxin-like" evidence="1">
    <location>
        <begin position="33"/>
        <end position="125"/>
    </location>
</feature>
<sequence>MKRTLTTFIATLALVALGAGARPAGAAGVTNAVAAAGGTNIVASSDGKFTPSTIVMHVGETTTLHLTSSGGVHGLVSNRLHIPLTRIQPGKTVNVAVTPTKAGTYVLPCAIFCGLNHANMKLTVIVKQ</sequence>
<reference evidence="2" key="1">
    <citation type="submission" date="2009-10" db="EMBL/GenBank/DDBJ databases">
        <title>Diversity of trophic interactions inside an arsenic-rich microbial ecosystem.</title>
        <authorList>
            <person name="Bertin P.N."/>
            <person name="Heinrich-Salmeron A."/>
            <person name="Pelletier E."/>
            <person name="Goulhen-Chollet F."/>
            <person name="Arsene-Ploetze F."/>
            <person name="Gallien S."/>
            <person name="Calteau A."/>
            <person name="Vallenet D."/>
            <person name="Casiot C."/>
            <person name="Chane-Woon-Ming B."/>
            <person name="Giloteaux L."/>
            <person name="Barakat M."/>
            <person name="Bonnefoy V."/>
            <person name="Bruneel O."/>
            <person name="Chandler M."/>
            <person name="Cleiss J."/>
            <person name="Duran R."/>
            <person name="Elbaz-Poulichet F."/>
            <person name="Fonknechten N."/>
            <person name="Lauga B."/>
            <person name="Mornico D."/>
            <person name="Ortet P."/>
            <person name="Schaeffer C."/>
            <person name="Siguier P."/>
            <person name="Alexander Thil Smith A."/>
            <person name="Van Dorsselaer A."/>
            <person name="Weissenbach J."/>
            <person name="Medigue C."/>
            <person name="Le Paslier D."/>
        </authorList>
    </citation>
    <scope>NUCLEOTIDE SEQUENCE</scope>
</reference>
<dbReference type="Gene3D" id="2.60.40.420">
    <property type="entry name" value="Cupredoxins - blue copper proteins"/>
    <property type="match status" value="1"/>
</dbReference>
<evidence type="ECO:0000259" key="1">
    <source>
        <dbReference type="Pfam" id="PF13473"/>
    </source>
</evidence>
<protein>
    <recommendedName>
        <fullName evidence="1">EfeO-type cupredoxin-like domain-containing protein</fullName>
    </recommendedName>
</protein>
<dbReference type="SUPFAM" id="SSF49503">
    <property type="entry name" value="Cupredoxins"/>
    <property type="match status" value="1"/>
</dbReference>
<proteinExistence type="predicted"/>
<dbReference type="InterPro" id="IPR008972">
    <property type="entry name" value="Cupredoxin"/>
</dbReference>
<gene>
    <name evidence="2" type="ORF">CARN1_2634</name>
</gene>
<dbReference type="InterPro" id="IPR028096">
    <property type="entry name" value="EfeO_Cupredoxin"/>
</dbReference>
<dbReference type="EMBL" id="CABL01000011">
    <property type="protein sequence ID" value="CBH75564.1"/>
    <property type="molecule type" value="Genomic_DNA"/>
</dbReference>
<comment type="caution">
    <text evidence="2">The sequence shown here is derived from an EMBL/GenBank/DDBJ whole genome shotgun (WGS) entry which is preliminary data.</text>
</comment>
<evidence type="ECO:0000313" key="2">
    <source>
        <dbReference type="EMBL" id="CBH75564.1"/>
    </source>
</evidence>
<dbReference type="Pfam" id="PF13473">
    <property type="entry name" value="Cupredoxin_1"/>
    <property type="match status" value="1"/>
</dbReference>
<accession>E6PGH6</accession>
<organism evidence="2">
    <name type="scientific">mine drainage metagenome</name>
    <dbReference type="NCBI Taxonomy" id="410659"/>
    <lineage>
        <taxon>unclassified sequences</taxon>
        <taxon>metagenomes</taxon>
        <taxon>ecological metagenomes</taxon>
    </lineage>
</organism>